<dbReference type="AlphaFoldDB" id="A0A1L0CWH0"/>
<organism evidence="7 8">
    <name type="scientific">Hanseniaspora guilliermondii</name>
    <dbReference type="NCBI Taxonomy" id="56406"/>
    <lineage>
        <taxon>Eukaryota</taxon>
        <taxon>Fungi</taxon>
        <taxon>Dikarya</taxon>
        <taxon>Ascomycota</taxon>
        <taxon>Saccharomycotina</taxon>
        <taxon>Saccharomycetes</taxon>
        <taxon>Saccharomycodales</taxon>
        <taxon>Saccharomycodaceae</taxon>
        <taxon>Hanseniaspora</taxon>
    </lineage>
</organism>
<dbReference type="VEuPathDB" id="FungiDB:HGUI_01359"/>
<evidence type="ECO:0000256" key="1">
    <source>
        <dbReference type="ARBA" id="ARBA00004141"/>
    </source>
</evidence>
<feature type="transmembrane region" description="Helical" evidence="5">
    <location>
        <begin position="367"/>
        <end position="387"/>
    </location>
</feature>
<keyword evidence="2 5" id="KW-0812">Transmembrane</keyword>
<dbReference type="InterPro" id="IPR005828">
    <property type="entry name" value="MFS_sugar_transport-like"/>
</dbReference>
<evidence type="ECO:0000256" key="5">
    <source>
        <dbReference type="SAM" id="Phobius"/>
    </source>
</evidence>
<evidence type="ECO:0000256" key="2">
    <source>
        <dbReference type="ARBA" id="ARBA00022692"/>
    </source>
</evidence>
<keyword evidence="8" id="KW-1185">Reference proteome</keyword>
<dbReference type="Pfam" id="PF00083">
    <property type="entry name" value="Sugar_tr"/>
    <property type="match status" value="1"/>
</dbReference>
<keyword evidence="3 5" id="KW-1133">Transmembrane helix</keyword>
<dbReference type="PANTHER" id="PTHR23508">
    <property type="entry name" value="CARBOXYLIC ACID TRANSPORTER PROTEIN HOMOLOG"/>
    <property type="match status" value="1"/>
</dbReference>
<feature type="transmembrane region" description="Helical" evidence="5">
    <location>
        <begin position="458"/>
        <end position="477"/>
    </location>
</feature>
<feature type="transmembrane region" description="Helical" evidence="5">
    <location>
        <begin position="120"/>
        <end position="139"/>
    </location>
</feature>
<dbReference type="GO" id="GO:0046943">
    <property type="term" value="F:carboxylic acid transmembrane transporter activity"/>
    <property type="evidence" value="ECO:0007669"/>
    <property type="project" value="TreeGrafter"/>
</dbReference>
<feature type="transmembrane region" description="Helical" evidence="5">
    <location>
        <begin position="275"/>
        <end position="294"/>
    </location>
</feature>
<dbReference type="InterPro" id="IPR020846">
    <property type="entry name" value="MFS_dom"/>
</dbReference>
<dbReference type="Proteomes" id="UP000183365">
    <property type="component" value="Unassembled WGS sequence"/>
</dbReference>
<accession>A0A1L0CWH0</accession>
<protein>
    <recommendedName>
        <fullName evidence="6">Major facilitator superfamily (MFS) profile domain-containing protein</fullName>
    </recommendedName>
</protein>
<evidence type="ECO:0000256" key="3">
    <source>
        <dbReference type="ARBA" id="ARBA00022989"/>
    </source>
</evidence>
<feature type="domain" description="Major facilitator superfamily (MFS) profile" evidence="6">
    <location>
        <begin position="79"/>
        <end position="512"/>
    </location>
</feature>
<name>A0A1L0CWH0_9ASCO</name>
<comment type="subcellular location">
    <subcellularLocation>
        <location evidence="1">Membrane</location>
        <topology evidence="1">Multi-pass membrane protein</topology>
    </subcellularLocation>
</comment>
<feature type="transmembrane region" description="Helical" evidence="5">
    <location>
        <begin position="315"/>
        <end position="332"/>
    </location>
</feature>
<evidence type="ECO:0000256" key="4">
    <source>
        <dbReference type="ARBA" id="ARBA00023136"/>
    </source>
</evidence>
<dbReference type="OrthoDB" id="2261376at2759"/>
<feature type="transmembrane region" description="Helical" evidence="5">
    <location>
        <begin position="83"/>
        <end position="100"/>
    </location>
</feature>
<dbReference type="SUPFAM" id="SSF103473">
    <property type="entry name" value="MFS general substrate transporter"/>
    <property type="match status" value="1"/>
</dbReference>
<sequence length="572" mass="63142">MITVPYQKRHIVEPRWARDVPRGSEVFTNISKYGKKEIALKGDGNKFFEGEEEELEWVKSQNNTADQYVELTPAEKRKTLREMFFASFCLAADGYVNNSTNVINTGLKALYGPQYTNSTAISNISAIVYAGEIVSMLFFGSMCDILGRKTVTLAGNAIMIVFSILTAGAWVKGTQSSPTESKFYLDKKTGKHYPVGPASLFSYICFLRFMVGVGIGSEYPGASSWTTDISKKLKPKNRNMWIILFTNSAISVGFFASALVTLIVVAIAGPSHYVFVWRWVIGLGAVMPLIFFIGRFRMPESENFTKNRFKKSIPYGKTLKFYWYRLTVFSLAWFCFDLVSYGFGGVSSMILGIILGDNSSQTRVWCFNLLFQSFSLVGSIFGCRIASNFGIRYTGAVSTYIQGIIGFCIYGKLEALKKHVAGFTVLYGIFSALGQVGFGNNLGLMCSTGFATPVRGSMYCICSAIGKSGALAAGYIFPKLIVHGGIKSSFILGGIFAFVSGSVLLFAPPLDQVSQQLEDKRFSEYLEAEGYDISLLTSSDLIVGDNSDEEEFDSYGKKDEVKMKTLSRQESV</sequence>
<dbReference type="GO" id="GO:0005886">
    <property type="term" value="C:plasma membrane"/>
    <property type="evidence" value="ECO:0007669"/>
    <property type="project" value="TreeGrafter"/>
</dbReference>
<dbReference type="InterPro" id="IPR036259">
    <property type="entry name" value="MFS_trans_sf"/>
</dbReference>
<feature type="transmembrane region" description="Helical" evidence="5">
    <location>
        <begin position="393"/>
        <end position="413"/>
    </location>
</feature>
<feature type="transmembrane region" description="Helical" evidence="5">
    <location>
        <begin position="489"/>
        <end position="507"/>
    </location>
</feature>
<dbReference type="Gene3D" id="1.20.1250.20">
    <property type="entry name" value="MFS general substrate transporter like domains"/>
    <property type="match status" value="1"/>
</dbReference>
<evidence type="ECO:0000259" key="6">
    <source>
        <dbReference type="PROSITE" id="PS50850"/>
    </source>
</evidence>
<gene>
    <name evidence="7" type="ORF">HGUI_01359</name>
</gene>
<feature type="transmembrane region" description="Helical" evidence="5">
    <location>
        <begin position="151"/>
        <end position="171"/>
    </location>
</feature>
<evidence type="ECO:0000313" key="7">
    <source>
        <dbReference type="EMBL" id="SGZ39159.1"/>
    </source>
</evidence>
<proteinExistence type="predicted"/>
<dbReference type="PROSITE" id="PS50850">
    <property type="entry name" value="MFS"/>
    <property type="match status" value="1"/>
</dbReference>
<reference evidence="8" key="1">
    <citation type="submission" date="2016-11" db="EMBL/GenBank/DDBJ databases">
        <authorList>
            <person name="Guldener U."/>
        </authorList>
    </citation>
    <scope>NUCLEOTIDE SEQUENCE [LARGE SCALE GENOMIC DNA]</scope>
</reference>
<keyword evidence="4 5" id="KW-0472">Membrane</keyword>
<feature type="transmembrane region" description="Helical" evidence="5">
    <location>
        <begin position="420"/>
        <end position="438"/>
    </location>
</feature>
<dbReference type="PANTHER" id="PTHR23508:SF10">
    <property type="entry name" value="CARBOXYLIC ACID TRANSPORTER PROTEIN HOMOLOG"/>
    <property type="match status" value="1"/>
</dbReference>
<feature type="transmembrane region" description="Helical" evidence="5">
    <location>
        <begin position="240"/>
        <end position="269"/>
    </location>
</feature>
<evidence type="ECO:0000313" key="8">
    <source>
        <dbReference type="Proteomes" id="UP000183365"/>
    </source>
</evidence>
<dbReference type="EMBL" id="FQNF01000018">
    <property type="protein sequence ID" value="SGZ39159.1"/>
    <property type="molecule type" value="Genomic_DNA"/>
</dbReference>
<feature type="transmembrane region" description="Helical" evidence="5">
    <location>
        <begin position="200"/>
        <end position="219"/>
    </location>
</feature>